<name>A0A0S2FAK1_LYSAN</name>
<dbReference type="STRING" id="84531.LA76x_2437"/>
<dbReference type="EMBL" id="CP011129">
    <property type="protein sequence ID" value="ALN80567.1"/>
    <property type="molecule type" value="Genomic_DNA"/>
</dbReference>
<evidence type="ECO:0000256" key="1">
    <source>
        <dbReference type="SAM" id="MobiDB-lite"/>
    </source>
</evidence>
<accession>A0A0S2FAK1</accession>
<dbReference type="AlphaFoldDB" id="A0A0S2FAK1"/>
<dbReference type="Proteomes" id="UP000060787">
    <property type="component" value="Chromosome"/>
</dbReference>
<feature type="region of interest" description="Disordered" evidence="1">
    <location>
        <begin position="1"/>
        <end position="46"/>
    </location>
</feature>
<proteinExistence type="predicted"/>
<dbReference type="PATRIC" id="fig|84531.8.peg.2446"/>
<organism evidence="2 3">
    <name type="scientific">Lysobacter antibioticus</name>
    <dbReference type="NCBI Taxonomy" id="84531"/>
    <lineage>
        <taxon>Bacteria</taxon>
        <taxon>Pseudomonadati</taxon>
        <taxon>Pseudomonadota</taxon>
        <taxon>Gammaproteobacteria</taxon>
        <taxon>Lysobacterales</taxon>
        <taxon>Lysobacteraceae</taxon>
        <taxon>Lysobacter</taxon>
    </lineage>
</organism>
<evidence type="ECO:0000313" key="3">
    <source>
        <dbReference type="Proteomes" id="UP000060787"/>
    </source>
</evidence>
<evidence type="ECO:0000313" key="2">
    <source>
        <dbReference type="EMBL" id="ALN80567.1"/>
    </source>
</evidence>
<dbReference type="KEGG" id="lab:LA76x_2437"/>
<reference evidence="2 3" key="1">
    <citation type="journal article" date="2015" name="BMC Genomics">
        <title>Comparative genomics and metabolic profiling of the genus Lysobacter.</title>
        <authorList>
            <person name="de Bruijn I."/>
            <person name="Cheng X."/>
            <person name="de Jager V."/>
            <person name="Exposito R.G."/>
            <person name="Watrous J."/>
            <person name="Patel N."/>
            <person name="Postma J."/>
            <person name="Dorrestein P.C."/>
            <person name="Kobayashi D."/>
            <person name="Raaijmakers J.M."/>
        </authorList>
    </citation>
    <scope>NUCLEOTIDE SEQUENCE [LARGE SCALE GENOMIC DNA]</scope>
    <source>
        <strain evidence="2 3">76</strain>
    </source>
</reference>
<protein>
    <submittedName>
        <fullName evidence="2">Uncharacterized protein</fullName>
    </submittedName>
</protein>
<gene>
    <name evidence="2" type="ORF">LA76x_2437</name>
</gene>
<keyword evidence="3" id="KW-1185">Reference proteome</keyword>
<sequence>MTAAANGGVSANGPRRQTRAAWSMQGRHADASGRAPHANTADRVRASRPVACENAASRGVRVPHEVEVQACGI</sequence>